<evidence type="ECO:0000313" key="1">
    <source>
        <dbReference type="EMBL" id="KAI3828683.1"/>
    </source>
</evidence>
<comment type="caution">
    <text evidence="1">The sequence shown here is derived from an EMBL/GenBank/DDBJ whole genome shotgun (WGS) entry which is preliminary data.</text>
</comment>
<keyword evidence="2" id="KW-1185">Reference proteome</keyword>
<protein>
    <submittedName>
        <fullName evidence="1">Uncharacterized protein</fullName>
    </submittedName>
</protein>
<sequence length="264" mass="30191">MSSFMKEFEHIKIQLDVIKQVTNNFGGDNYLGRGGFGKVYRGELFHSEGPIMVAVKRLDREFGQGAVEFWKEIMMLSCYKHANLVSLVGFCTPGYCDPMYAETMLLTKESDVYSFGVGLFEVLCSRPCIDYNYNDHRRVLPTLAKNYYETQTLHTIINDNLKRQITQASLDTFAAIAYQCLQRDRGKRPSMDLIVSKLEAALEYQEGTNVLARNVKNLSFPRSSYTSKDILVQKSMLAPSKRDAQRDVVAQEKTFAQLKQKIRD</sequence>
<proteinExistence type="predicted"/>
<reference evidence="2" key="1">
    <citation type="journal article" date="2022" name="Mol. Ecol. Resour.">
        <title>The genomes of chicory, endive, great burdock and yacon provide insights into Asteraceae palaeo-polyploidization history and plant inulin production.</title>
        <authorList>
            <person name="Fan W."/>
            <person name="Wang S."/>
            <person name="Wang H."/>
            <person name="Wang A."/>
            <person name="Jiang F."/>
            <person name="Liu H."/>
            <person name="Zhao H."/>
            <person name="Xu D."/>
            <person name="Zhang Y."/>
        </authorList>
    </citation>
    <scope>NUCLEOTIDE SEQUENCE [LARGE SCALE GENOMIC DNA]</scope>
    <source>
        <strain evidence="2">cv. Yunnan</strain>
    </source>
</reference>
<dbReference type="Proteomes" id="UP001056120">
    <property type="component" value="Linkage Group LG01"/>
</dbReference>
<dbReference type="EMBL" id="CM042018">
    <property type="protein sequence ID" value="KAI3828683.1"/>
    <property type="molecule type" value="Genomic_DNA"/>
</dbReference>
<accession>A0ACB9K8Y3</accession>
<gene>
    <name evidence="1" type="ORF">L1987_02791</name>
</gene>
<name>A0ACB9K8Y3_9ASTR</name>
<reference evidence="1 2" key="2">
    <citation type="journal article" date="2022" name="Mol. Ecol. Resour.">
        <title>The genomes of chicory, endive, great burdock and yacon provide insights into Asteraceae paleo-polyploidization history and plant inulin production.</title>
        <authorList>
            <person name="Fan W."/>
            <person name="Wang S."/>
            <person name="Wang H."/>
            <person name="Wang A."/>
            <person name="Jiang F."/>
            <person name="Liu H."/>
            <person name="Zhao H."/>
            <person name="Xu D."/>
            <person name="Zhang Y."/>
        </authorList>
    </citation>
    <scope>NUCLEOTIDE SEQUENCE [LARGE SCALE GENOMIC DNA]</scope>
    <source>
        <strain evidence="2">cv. Yunnan</strain>
        <tissue evidence="1">Leaves</tissue>
    </source>
</reference>
<evidence type="ECO:0000313" key="2">
    <source>
        <dbReference type="Proteomes" id="UP001056120"/>
    </source>
</evidence>
<organism evidence="1 2">
    <name type="scientific">Smallanthus sonchifolius</name>
    <dbReference type="NCBI Taxonomy" id="185202"/>
    <lineage>
        <taxon>Eukaryota</taxon>
        <taxon>Viridiplantae</taxon>
        <taxon>Streptophyta</taxon>
        <taxon>Embryophyta</taxon>
        <taxon>Tracheophyta</taxon>
        <taxon>Spermatophyta</taxon>
        <taxon>Magnoliopsida</taxon>
        <taxon>eudicotyledons</taxon>
        <taxon>Gunneridae</taxon>
        <taxon>Pentapetalae</taxon>
        <taxon>asterids</taxon>
        <taxon>campanulids</taxon>
        <taxon>Asterales</taxon>
        <taxon>Asteraceae</taxon>
        <taxon>Asteroideae</taxon>
        <taxon>Heliantheae alliance</taxon>
        <taxon>Millerieae</taxon>
        <taxon>Smallanthus</taxon>
    </lineage>
</organism>